<evidence type="ECO:0000256" key="2">
    <source>
        <dbReference type="ARBA" id="ARBA00022670"/>
    </source>
</evidence>
<name>X0UHZ2_9ZZZZ</name>
<dbReference type="GO" id="GO:0046872">
    <property type="term" value="F:metal ion binding"/>
    <property type="evidence" value="ECO:0007669"/>
    <property type="project" value="UniProtKB-KW"/>
</dbReference>
<dbReference type="InterPro" id="IPR001714">
    <property type="entry name" value="Pept_M24_MAP"/>
</dbReference>
<dbReference type="PANTHER" id="PTHR43330:SF27">
    <property type="entry name" value="METHIONINE AMINOPEPTIDASE"/>
    <property type="match status" value="1"/>
</dbReference>
<evidence type="ECO:0000259" key="5">
    <source>
        <dbReference type="Pfam" id="PF00557"/>
    </source>
</evidence>
<gene>
    <name evidence="6" type="ORF">S01H1_22032</name>
</gene>
<proteinExistence type="predicted"/>
<dbReference type="GO" id="GO:0070006">
    <property type="term" value="F:metalloaminopeptidase activity"/>
    <property type="evidence" value="ECO:0007669"/>
    <property type="project" value="InterPro"/>
</dbReference>
<accession>X0UHZ2</accession>
<keyword evidence="2" id="KW-0645">Protease</keyword>
<dbReference type="InterPro" id="IPR036005">
    <property type="entry name" value="Creatinase/aminopeptidase-like"/>
</dbReference>
<evidence type="ECO:0000256" key="4">
    <source>
        <dbReference type="ARBA" id="ARBA00022801"/>
    </source>
</evidence>
<evidence type="ECO:0000313" key="6">
    <source>
        <dbReference type="EMBL" id="GAF98911.1"/>
    </source>
</evidence>
<sequence length="142" mass="14814">LTVGVGKISPQAQALIEATKGALDAGIAVASSGAHLGDISAAIQSFAEARGFSVVREYVGHGIGRDMHEEPQVPNFGSPGRGPLLQEGMTLALEPMLNAGEWRTKVGDDHWTVTTADGSLCAHFEHTIAIIDGKADILTKVD</sequence>
<comment type="caution">
    <text evidence="6">The sequence shown here is derived from an EMBL/GenBank/DDBJ whole genome shotgun (WGS) entry which is preliminary data.</text>
</comment>
<dbReference type="Pfam" id="PF00557">
    <property type="entry name" value="Peptidase_M24"/>
    <property type="match status" value="1"/>
</dbReference>
<feature type="domain" description="Peptidase M24" evidence="5">
    <location>
        <begin position="2"/>
        <end position="130"/>
    </location>
</feature>
<dbReference type="PANTHER" id="PTHR43330">
    <property type="entry name" value="METHIONINE AMINOPEPTIDASE"/>
    <property type="match status" value="1"/>
</dbReference>
<dbReference type="PROSITE" id="PS00680">
    <property type="entry name" value="MAP_1"/>
    <property type="match status" value="1"/>
</dbReference>
<dbReference type="SUPFAM" id="SSF55920">
    <property type="entry name" value="Creatinase/aminopeptidase"/>
    <property type="match status" value="1"/>
</dbReference>
<reference evidence="6" key="1">
    <citation type="journal article" date="2014" name="Front. Microbiol.">
        <title>High frequency of phylogenetically diverse reductive dehalogenase-homologous genes in deep subseafloor sedimentary metagenomes.</title>
        <authorList>
            <person name="Kawai M."/>
            <person name="Futagami T."/>
            <person name="Toyoda A."/>
            <person name="Takaki Y."/>
            <person name="Nishi S."/>
            <person name="Hori S."/>
            <person name="Arai W."/>
            <person name="Tsubouchi T."/>
            <person name="Morono Y."/>
            <person name="Uchiyama I."/>
            <person name="Ito T."/>
            <person name="Fujiyama A."/>
            <person name="Inagaki F."/>
            <person name="Takami H."/>
        </authorList>
    </citation>
    <scope>NUCLEOTIDE SEQUENCE</scope>
    <source>
        <strain evidence="6">Expedition CK06-06</strain>
    </source>
</reference>
<feature type="non-terminal residue" evidence="6">
    <location>
        <position position="1"/>
    </location>
</feature>
<evidence type="ECO:0000256" key="3">
    <source>
        <dbReference type="ARBA" id="ARBA00022723"/>
    </source>
</evidence>
<keyword evidence="1" id="KW-0031">Aminopeptidase</keyword>
<keyword evidence="4" id="KW-0378">Hydrolase</keyword>
<evidence type="ECO:0000256" key="1">
    <source>
        <dbReference type="ARBA" id="ARBA00022438"/>
    </source>
</evidence>
<dbReference type="Gene3D" id="3.90.230.10">
    <property type="entry name" value="Creatinase/methionine aminopeptidase superfamily"/>
    <property type="match status" value="1"/>
</dbReference>
<organism evidence="6">
    <name type="scientific">marine sediment metagenome</name>
    <dbReference type="NCBI Taxonomy" id="412755"/>
    <lineage>
        <taxon>unclassified sequences</taxon>
        <taxon>metagenomes</taxon>
        <taxon>ecological metagenomes</taxon>
    </lineage>
</organism>
<protein>
    <recommendedName>
        <fullName evidence="5">Peptidase M24 domain-containing protein</fullName>
    </recommendedName>
</protein>
<dbReference type="InterPro" id="IPR000994">
    <property type="entry name" value="Pept_M24"/>
</dbReference>
<dbReference type="GO" id="GO:0006508">
    <property type="term" value="P:proteolysis"/>
    <property type="evidence" value="ECO:0007669"/>
    <property type="project" value="UniProtKB-KW"/>
</dbReference>
<dbReference type="InterPro" id="IPR002467">
    <property type="entry name" value="Pept_M24A_MAP1"/>
</dbReference>
<dbReference type="PRINTS" id="PR00599">
    <property type="entry name" value="MAPEPTIDASE"/>
</dbReference>
<keyword evidence="3" id="KW-0479">Metal-binding</keyword>
<dbReference type="AlphaFoldDB" id="X0UHZ2"/>
<dbReference type="GO" id="GO:0005829">
    <property type="term" value="C:cytosol"/>
    <property type="evidence" value="ECO:0007669"/>
    <property type="project" value="TreeGrafter"/>
</dbReference>
<dbReference type="EMBL" id="BARS01012342">
    <property type="protein sequence ID" value="GAF98911.1"/>
    <property type="molecule type" value="Genomic_DNA"/>
</dbReference>